<dbReference type="OrthoDB" id="3052647at2759"/>
<name>A0A165SAB9_9AGAM</name>
<dbReference type="InParanoid" id="A0A165SAB9"/>
<keyword evidence="2" id="KW-1185">Reference proteome</keyword>
<gene>
    <name evidence="1" type="ORF">NEOLEDRAFT_400237</name>
</gene>
<sequence>MFNSVRLIIDDTNSTLLYAGAWFTAGNGSPAFNSTTHGTKAPRSTTTFKFNGTRQAISKINAGSLICH</sequence>
<organism evidence="1 2">
    <name type="scientific">Neolentinus lepideus HHB14362 ss-1</name>
    <dbReference type="NCBI Taxonomy" id="1314782"/>
    <lineage>
        <taxon>Eukaryota</taxon>
        <taxon>Fungi</taxon>
        <taxon>Dikarya</taxon>
        <taxon>Basidiomycota</taxon>
        <taxon>Agaricomycotina</taxon>
        <taxon>Agaricomycetes</taxon>
        <taxon>Gloeophyllales</taxon>
        <taxon>Gloeophyllaceae</taxon>
        <taxon>Neolentinus</taxon>
    </lineage>
</organism>
<dbReference type="AlphaFoldDB" id="A0A165SAB9"/>
<dbReference type="EMBL" id="KV425575">
    <property type="protein sequence ID" value="KZT24878.1"/>
    <property type="molecule type" value="Genomic_DNA"/>
</dbReference>
<evidence type="ECO:0000313" key="2">
    <source>
        <dbReference type="Proteomes" id="UP000076761"/>
    </source>
</evidence>
<accession>A0A165SAB9</accession>
<dbReference type="Proteomes" id="UP000076761">
    <property type="component" value="Unassembled WGS sequence"/>
</dbReference>
<evidence type="ECO:0000313" key="1">
    <source>
        <dbReference type="EMBL" id="KZT24878.1"/>
    </source>
</evidence>
<reference evidence="1 2" key="1">
    <citation type="journal article" date="2016" name="Mol. Biol. Evol.">
        <title>Comparative Genomics of Early-Diverging Mushroom-Forming Fungi Provides Insights into the Origins of Lignocellulose Decay Capabilities.</title>
        <authorList>
            <person name="Nagy L.G."/>
            <person name="Riley R."/>
            <person name="Tritt A."/>
            <person name="Adam C."/>
            <person name="Daum C."/>
            <person name="Floudas D."/>
            <person name="Sun H."/>
            <person name="Yadav J.S."/>
            <person name="Pangilinan J."/>
            <person name="Larsson K.H."/>
            <person name="Matsuura K."/>
            <person name="Barry K."/>
            <person name="Labutti K."/>
            <person name="Kuo R."/>
            <person name="Ohm R.A."/>
            <person name="Bhattacharya S.S."/>
            <person name="Shirouzu T."/>
            <person name="Yoshinaga Y."/>
            <person name="Martin F.M."/>
            <person name="Grigoriev I.V."/>
            <person name="Hibbett D.S."/>
        </authorList>
    </citation>
    <scope>NUCLEOTIDE SEQUENCE [LARGE SCALE GENOMIC DNA]</scope>
    <source>
        <strain evidence="1 2">HHB14362 ss-1</strain>
    </source>
</reference>
<protein>
    <submittedName>
        <fullName evidence="1">Uncharacterized protein</fullName>
    </submittedName>
</protein>
<proteinExistence type="predicted"/>